<gene>
    <name evidence="4" type="ORF">TBRA_LOCUS124</name>
</gene>
<sequence>MVVRHYIEGYENFLEFIENWDSNKPTFVLFTGSKLESGESWCPDCVVAKPHIERGFDAAPDNFHYVVVEVGNRSFWKDPKCPFRSNPKTQLKVLPTLVRWGTQKRLEGDHLLNPSLISLLLNDED</sequence>
<dbReference type="EMBL" id="CADCXV010000014">
    <property type="protein sequence ID" value="CAB0027894.1"/>
    <property type="molecule type" value="Genomic_DNA"/>
</dbReference>
<dbReference type="InterPro" id="IPR036249">
    <property type="entry name" value="Thioredoxin-like_sf"/>
</dbReference>
<reference evidence="4 5" key="1">
    <citation type="submission" date="2020-02" db="EMBL/GenBank/DDBJ databases">
        <authorList>
            <person name="Ferguson B K."/>
        </authorList>
    </citation>
    <scope>NUCLEOTIDE SEQUENCE [LARGE SCALE GENOMIC DNA]</scope>
</reference>
<evidence type="ECO:0000313" key="4">
    <source>
        <dbReference type="EMBL" id="CAB0027894.1"/>
    </source>
</evidence>
<dbReference type="GO" id="GO:0047134">
    <property type="term" value="F:protein-disulfide reductase [NAD(P)H] activity"/>
    <property type="evidence" value="ECO:0007669"/>
    <property type="project" value="InterPro"/>
</dbReference>
<protein>
    <recommendedName>
        <fullName evidence="2">Thioredoxin domain-containing protein 17</fullName>
    </recommendedName>
</protein>
<evidence type="ECO:0000256" key="1">
    <source>
        <dbReference type="ARBA" id="ARBA00008987"/>
    </source>
</evidence>
<dbReference type="Pfam" id="PF06110">
    <property type="entry name" value="TXD17-like_Trx"/>
    <property type="match status" value="1"/>
</dbReference>
<accession>A0A6H5HWH0</accession>
<dbReference type="PANTHER" id="PTHR12452">
    <property type="entry name" value="42-9-9 PROTEIN-RELATED"/>
    <property type="match status" value="1"/>
</dbReference>
<proteinExistence type="inferred from homology"/>
<evidence type="ECO:0000256" key="2">
    <source>
        <dbReference type="ARBA" id="ARBA00016949"/>
    </source>
</evidence>
<dbReference type="Gene3D" id="3.40.30.10">
    <property type="entry name" value="Glutaredoxin"/>
    <property type="match status" value="1"/>
</dbReference>
<dbReference type="SUPFAM" id="SSF52833">
    <property type="entry name" value="Thioredoxin-like"/>
    <property type="match status" value="1"/>
</dbReference>
<comment type="similarity">
    <text evidence="1">Belongs to the thioredoxin family.</text>
</comment>
<dbReference type="InterPro" id="IPR010357">
    <property type="entry name" value="TXNDC17_dom"/>
</dbReference>
<dbReference type="Proteomes" id="UP000479190">
    <property type="component" value="Unassembled WGS sequence"/>
</dbReference>
<dbReference type="OrthoDB" id="78947at2759"/>
<evidence type="ECO:0000313" key="5">
    <source>
        <dbReference type="Proteomes" id="UP000479190"/>
    </source>
</evidence>
<dbReference type="PANTHER" id="PTHR12452:SF0">
    <property type="entry name" value="THIOREDOXIN DOMAIN-CONTAINING PROTEIN 17"/>
    <property type="match status" value="1"/>
</dbReference>
<evidence type="ECO:0000259" key="3">
    <source>
        <dbReference type="Pfam" id="PF06110"/>
    </source>
</evidence>
<dbReference type="InterPro" id="IPR045108">
    <property type="entry name" value="TXNDC17-like"/>
</dbReference>
<keyword evidence="5" id="KW-1185">Reference proteome</keyword>
<dbReference type="CDD" id="cd02952">
    <property type="entry name" value="TRP14_like"/>
    <property type="match status" value="1"/>
</dbReference>
<dbReference type="GO" id="GO:0005829">
    <property type="term" value="C:cytosol"/>
    <property type="evidence" value="ECO:0007669"/>
    <property type="project" value="TreeGrafter"/>
</dbReference>
<organism evidence="4 5">
    <name type="scientific">Trichogramma brassicae</name>
    <dbReference type="NCBI Taxonomy" id="86971"/>
    <lineage>
        <taxon>Eukaryota</taxon>
        <taxon>Metazoa</taxon>
        <taxon>Ecdysozoa</taxon>
        <taxon>Arthropoda</taxon>
        <taxon>Hexapoda</taxon>
        <taxon>Insecta</taxon>
        <taxon>Pterygota</taxon>
        <taxon>Neoptera</taxon>
        <taxon>Endopterygota</taxon>
        <taxon>Hymenoptera</taxon>
        <taxon>Apocrita</taxon>
        <taxon>Proctotrupomorpha</taxon>
        <taxon>Chalcidoidea</taxon>
        <taxon>Trichogrammatidae</taxon>
        <taxon>Trichogramma</taxon>
    </lineage>
</organism>
<feature type="domain" description="Thioredoxin" evidence="3">
    <location>
        <begin position="8"/>
        <end position="122"/>
    </location>
</feature>
<dbReference type="AlphaFoldDB" id="A0A6H5HWH0"/>
<name>A0A6H5HWH0_9HYME</name>